<dbReference type="GO" id="GO:0020037">
    <property type="term" value="F:heme binding"/>
    <property type="evidence" value="ECO:0007669"/>
    <property type="project" value="InterPro"/>
</dbReference>
<reference evidence="8" key="2">
    <citation type="journal article" date="2023" name="Syst. Appl. Microbiol.">
        <title>Govania unica gen. nov., sp. nov., a rare biosphere bacterium that represents a novel family in the class Alphaproteobacteria.</title>
        <authorList>
            <person name="Vandamme P."/>
            <person name="Peeters C."/>
            <person name="Hettiarachchi A."/>
            <person name="Cnockaert M."/>
            <person name="Carlier A."/>
        </authorList>
    </citation>
    <scope>NUCLEOTIDE SEQUENCE</scope>
    <source>
        <strain evidence="8">LMG 31809</strain>
    </source>
</reference>
<evidence type="ECO:0000256" key="2">
    <source>
        <dbReference type="ARBA" id="ARBA00022519"/>
    </source>
</evidence>
<dbReference type="SMART" id="SM00283">
    <property type="entry name" value="MA"/>
    <property type="match status" value="1"/>
</dbReference>
<evidence type="ECO:0000259" key="6">
    <source>
        <dbReference type="PROSITE" id="PS50111"/>
    </source>
</evidence>
<organism evidence="8 9">
    <name type="scientific">Govanella unica</name>
    <dbReference type="NCBI Taxonomy" id="2975056"/>
    <lineage>
        <taxon>Bacteria</taxon>
        <taxon>Pseudomonadati</taxon>
        <taxon>Pseudomonadota</taxon>
        <taxon>Alphaproteobacteria</taxon>
        <taxon>Emcibacterales</taxon>
        <taxon>Govanellaceae</taxon>
        <taxon>Govanella</taxon>
    </lineage>
</organism>
<evidence type="ECO:0000313" key="9">
    <source>
        <dbReference type="Proteomes" id="UP001141619"/>
    </source>
</evidence>
<dbReference type="GO" id="GO:0005886">
    <property type="term" value="C:plasma membrane"/>
    <property type="evidence" value="ECO:0007669"/>
    <property type="project" value="UniProtKB-SubCell"/>
</dbReference>
<dbReference type="PROSITE" id="PS50111">
    <property type="entry name" value="CHEMOTAXIS_TRANSDUC_2"/>
    <property type="match status" value="1"/>
</dbReference>
<dbReference type="CDD" id="cd01068">
    <property type="entry name" value="globin_sensor"/>
    <property type="match status" value="1"/>
</dbReference>
<sequence>MSLSSAALADVSPGITTYDRESRLSFMGIDHATRLLLQEFQPHLATALPDMLDRFYDHLLQWPELGALLGKANLPKLKRAQSNHWADLFNASFDDAYFNRAIAIGQAHYRVGLSPRWYIGAYSMMLSMLTAVVHDIYGQDGDKAARMLAAISRALMLDMELAITLYIDAANDKRYADVIDIANRLESEVRTTIGEVRAQSKSVLNAAQGVSEAAGRVTHKSAQVASASEQASLNVQTVASATEEMAASVHEIGRQANQSKLITERAVSEAARTATVVESLTKTASEIGKVLKLISDIAGQTNLLALNATIEAARAGEAGRGFAVVASEVKSLANQTARATDEIRNQVNNIQSAATESVSAISSIQSVIEEIEQISFAIADSVGEQSATTSEISHNIQDLATGTRDVSSNISDVARETAQVDNLAADVHAASQQAETSALTLEEHVNRILADLRAYRAI</sequence>
<protein>
    <submittedName>
        <fullName evidence="8">Globin-coupled sensor protein</fullName>
    </submittedName>
</protein>
<dbReference type="Pfam" id="PF11563">
    <property type="entry name" value="Protoglobin"/>
    <property type="match status" value="1"/>
</dbReference>
<dbReference type="InterPro" id="IPR004090">
    <property type="entry name" value="Chemotax_Me-accpt_rcpt"/>
</dbReference>
<feature type="domain" description="Methyl-accepting transducer" evidence="6">
    <location>
        <begin position="199"/>
        <end position="421"/>
    </location>
</feature>
<keyword evidence="2" id="KW-0997">Cell inner membrane</keyword>
<keyword evidence="9" id="KW-1185">Reference proteome</keyword>
<dbReference type="PANTHER" id="PTHR32089:SF112">
    <property type="entry name" value="LYSOZYME-LIKE PROTEIN-RELATED"/>
    <property type="match status" value="1"/>
</dbReference>
<keyword evidence="3 5" id="KW-0807">Transducer</keyword>
<dbReference type="PROSITE" id="PS50192">
    <property type="entry name" value="T_SNARE"/>
    <property type="match status" value="1"/>
</dbReference>
<evidence type="ECO:0000256" key="5">
    <source>
        <dbReference type="PROSITE-ProRule" id="PRU00284"/>
    </source>
</evidence>
<dbReference type="AlphaFoldDB" id="A0A9X3TXP7"/>
<dbReference type="InterPro" id="IPR012292">
    <property type="entry name" value="Globin/Proto"/>
</dbReference>
<dbReference type="InterPro" id="IPR009050">
    <property type="entry name" value="Globin-like_sf"/>
</dbReference>
<proteinExistence type="inferred from homology"/>
<gene>
    <name evidence="8" type="ORF">NYP16_04755</name>
</gene>
<dbReference type="GO" id="GO:0019825">
    <property type="term" value="F:oxygen binding"/>
    <property type="evidence" value="ECO:0007669"/>
    <property type="project" value="InterPro"/>
</dbReference>
<dbReference type="Pfam" id="PF00015">
    <property type="entry name" value="MCPsignal"/>
    <property type="match status" value="1"/>
</dbReference>
<dbReference type="InterPro" id="IPR044398">
    <property type="entry name" value="Globin-sensor_dom"/>
</dbReference>
<dbReference type="InterPro" id="IPR039379">
    <property type="entry name" value="Protoglobin_sensor_dom"/>
</dbReference>
<feature type="domain" description="T-SNARE coiled-coil homology" evidence="7">
    <location>
        <begin position="351"/>
        <end position="413"/>
    </location>
</feature>
<dbReference type="SUPFAM" id="SSF46458">
    <property type="entry name" value="Globin-like"/>
    <property type="match status" value="1"/>
</dbReference>
<evidence type="ECO:0000313" key="8">
    <source>
        <dbReference type="EMBL" id="MDA5193267.1"/>
    </source>
</evidence>
<dbReference type="GO" id="GO:0006935">
    <property type="term" value="P:chemotaxis"/>
    <property type="evidence" value="ECO:0007669"/>
    <property type="project" value="InterPro"/>
</dbReference>
<comment type="similarity">
    <text evidence="4">Belongs to the methyl-accepting chemotaxis (MCP) protein family.</text>
</comment>
<reference evidence="8" key="1">
    <citation type="submission" date="2022-08" db="EMBL/GenBank/DDBJ databases">
        <authorList>
            <person name="Vandamme P."/>
            <person name="Hettiarachchi A."/>
            <person name="Peeters C."/>
            <person name="Cnockaert M."/>
            <person name="Carlier A."/>
        </authorList>
    </citation>
    <scope>NUCLEOTIDE SEQUENCE</scope>
    <source>
        <strain evidence="8">LMG 31809</strain>
    </source>
</reference>
<evidence type="ECO:0000256" key="4">
    <source>
        <dbReference type="ARBA" id="ARBA00029447"/>
    </source>
</evidence>
<dbReference type="SUPFAM" id="SSF58104">
    <property type="entry name" value="Methyl-accepting chemotaxis protein (MCP) signaling domain"/>
    <property type="match status" value="1"/>
</dbReference>
<dbReference type="InterPro" id="IPR000727">
    <property type="entry name" value="T_SNARE_dom"/>
</dbReference>
<comment type="caution">
    <text evidence="8">The sequence shown here is derived from an EMBL/GenBank/DDBJ whole genome shotgun (WGS) entry which is preliminary data.</text>
</comment>
<dbReference type="Proteomes" id="UP001141619">
    <property type="component" value="Unassembled WGS sequence"/>
</dbReference>
<dbReference type="InterPro" id="IPR004089">
    <property type="entry name" value="MCPsignal_dom"/>
</dbReference>
<accession>A0A9X3TXP7</accession>
<evidence type="ECO:0000256" key="3">
    <source>
        <dbReference type="ARBA" id="ARBA00023224"/>
    </source>
</evidence>
<evidence type="ECO:0000259" key="7">
    <source>
        <dbReference type="PROSITE" id="PS50192"/>
    </source>
</evidence>
<dbReference type="PRINTS" id="PR00260">
    <property type="entry name" value="CHEMTRNSDUCR"/>
</dbReference>
<dbReference type="RefSeq" id="WP_274942960.1">
    <property type="nucleotide sequence ID" value="NZ_JANWOI010000001.1"/>
</dbReference>
<comment type="subcellular location">
    <subcellularLocation>
        <location evidence="1">Cell inner membrane</location>
        <topology evidence="1">Multi-pass membrane protein</topology>
    </subcellularLocation>
</comment>
<keyword evidence="2" id="KW-0472">Membrane</keyword>
<dbReference type="EMBL" id="JANWOI010000001">
    <property type="protein sequence ID" value="MDA5193267.1"/>
    <property type="molecule type" value="Genomic_DNA"/>
</dbReference>
<dbReference type="PANTHER" id="PTHR32089">
    <property type="entry name" value="METHYL-ACCEPTING CHEMOTAXIS PROTEIN MCPB"/>
    <property type="match status" value="1"/>
</dbReference>
<keyword evidence="2" id="KW-1003">Cell membrane</keyword>
<evidence type="ECO:0000256" key="1">
    <source>
        <dbReference type="ARBA" id="ARBA00004429"/>
    </source>
</evidence>
<dbReference type="GO" id="GO:0007165">
    <property type="term" value="P:signal transduction"/>
    <property type="evidence" value="ECO:0007669"/>
    <property type="project" value="UniProtKB-KW"/>
</dbReference>
<dbReference type="Gene3D" id="1.10.490.10">
    <property type="entry name" value="Globins"/>
    <property type="match status" value="1"/>
</dbReference>
<name>A0A9X3TXP7_9PROT</name>
<dbReference type="Gene3D" id="1.10.287.950">
    <property type="entry name" value="Methyl-accepting chemotaxis protein"/>
    <property type="match status" value="1"/>
</dbReference>
<dbReference type="GO" id="GO:0004888">
    <property type="term" value="F:transmembrane signaling receptor activity"/>
    <property type="evidence" value="ECO:0007669"/>
    <property type="project" value="InterPro"/>
</dbReference>